<keyword evidence="1" id="KW-0175">Coiled coil</keyword>
<dbReference type="SUPFAM" id="SSF52540">
    <property type="entry name" value="P-loop containing nucleoside triphosphate hydrolases"/>
    <property type="match status" value="1"/>
</dbReference>
<dbReference type="Pfam" id="PF13514">
    <property type="entry name" value="AAA_27"/>
    <property type="match status" value="1"/>
</dbReference>
<dbReference type="Gene3D" id="3.40.50.300">
    <property type="entry name" value="P-loop containing nucleotide triphosphate hydrolases"/>
    <property type="match status" value="2"/>
</dbReference>
<keyword evidence="2" id="KW-0472">Membrane</keyword>
<accession>A0A498DMM1</accession>
<comment type="caution">
    <text evidence="4">The sequence shown here is derived from an EMBL/GenBank/DDBJ whole genome shotgun (WGS) entry which is preliminary data.</text>
</comment>
<evidence type="ECO:0000259" key="3">
    <source>
        <dbReference type="Pfam" id="PF13514"/>
    </source>
</evidence>
<proteinExistence type="predicted"/>
<gene>
    <name evidence="4" type="ORF">D8M04_09000</name>
</gene>
<reference evidence="4 5" key="1">
    <citation type="submission" date="2018-10" db="EMBL/GenBank/DDBJ databases">
        <title>Oceanobacillus sp. YLB-02 draft genome.</title>
        <authorList>
            <person name="Yu L."/>
        </authorList>
    </citation>
    <scope>NUCLEOTIDE SEQUENCE [LARGE SCALE GENOMIC DNA]</scope>
    <source>
        <strain evidence="4 5">YLB-02</strain>
    </source>
</reference>
<dbReference type="EMBL" id="RCHR01000003">
    <property type="protein sequence ID" value="RLL45002.1"/>
    <property type="molecule type" value="Genomic_DNA"/>
</dbReference>
<organism evidence="4 5">
    <name type="scientific">Oceanobacillus piezotolerans</name>
    <dbReference type="NCBI Taxonomy" id="2448030"/>
    <lineage>
        <taxon>Bacteria</taxon>
        <taxon>Bacillati</taxon>
        <taxon>Bacillota</taxon>
        <taxon>Bacilli</taxon>
        <taxon>Bacillales</taxon>
        <taxon>Bacillaceae</taxon>
        <taxon>Oceanobacillus</taxon>
    </lineage>
</organism>
<feature type="coiled-coil region" evidence="1">
    <location>
        <begin position="548"/>
        <end position="575"/>
    </location>
</feature>
<evidence type="ECO:0000313" key="5">
    <source>
        <dbReference type="Proteomes" id="UP000270219"/>
    </source>
</evidence>
<sequence length="989" mass="116343">MERVNRLRIEHAKIFGFGKWVDHSIDFSKASGICIYGENESGKSTIQRFILFMLFGLPPKQRNFYRPKTSGRMGGRLTVNDTEYGKYTIERLDEVRNGAAVCYLPDGEKKDEEWLRERLHGMTLETYQAIFSFSATDLNDIKSMKEEELGEVILGIGLSGSSKIYQLEKRLDQRLAGLFKRYGTKPIINQQLETLELRFKELQQSKSKEASYLEKQDKKSELQTEITQLHESISFSKSELSKLERHIGALPLIYEYRQYLSAIQSEKIDRSFPEKGIERLQSLKQALLPMQSELHLLKENEAMYRRKLEDLQTQSPAGTIISQAEAVYSLKAQWQDDNQQLKKLVAMIEKVTIQIETELGRLNIGLEKEDLENLSFPFHIEKTWQEIKKQYEQLTFEQGKLKEEEHQLKQERNYLLNQIGMHEDGLLTDETYQDLDSLLKKHNEFHLLEKLKEEKDQERKSWSKRRKKKQEKSKQILYIFSLLAVISFIGTFLTDISQLMLAACLFALVGIGQFLWSYYSVKEMDKIFTEGNSLSNPSSSSVEERNRAEQLIQMHSKHQKEIAQLEEKLSNNNMNSLAWKEKEKALKEKEMRMNESIHTQYINYPFLRNLELIYWPELYHALKNVLHMERERKQQMKEIEEVKHRMSQISDNINEFFAEVNWTLSANMEESFKRIEAFLLKQDQSNRQMQQYEELLSESKEKEHQLRQKMTGYEQERDVLFSVAKVDSEEAFYHKSRMLDEQEGNEIALEKVKLQLENMLAVADLEYYVDNKLGELDLKEKKQHSMYKLDQLERELNNKREQLARVQAEIEAMESSSQYSDTLHQFEMETEKLHQLSKDWAVLKVAKEVLADTKRDYREKYLSMVIERTAFYFQHLTGGNYTKIFAPSEDKPFIVEAEDGIRYTINELSQGTVDQLYISLRLAISEAMSDVHQLPFIMDDAFVHFDSIRAQRMVEIMESISDRQQVLLFTCKNEVLKSCEKLYSISLNN</sequence>
<dbReference type="Proteomes" id="UP000270219">
    <property type="component" value="Unassembled WGS sequence"/>
</dbReference>
<evidence type="ECO:0000256" key="2">
    <source>
        <dbReference type="SAM" id="Phobius"/>
    </source>
</evidence>
<keyword evidence="2" id="KW-1133">Transmembrane helix</keyword>
<evidence type="ECO:0000256" key="1">
    <source>
        <dbReference type="SAM" id="Coils"/>
    </source>
</evidence>
<feature type="transmembrane region" description="Helical" evidence="2">
    <location>
        <begin position="499"/>
        <end position="519"/>
    </location>
</feature>
<feature type="coiled-coil region" evidence="1">
    <location>
        <begin position="782"/>
        <end position="816"/>
    </location>
</feature>
<dbReference type="InterPro" id="IPR027417">
    <property type="entry name" value="P-loop_NTPase"/>
</dbReference>
<protein>
    <recommendedName>
        <fullName evidence="3">YhaN AAA domain-containing protein</fullName>
    </recommendedName>
</protein>
<evidence type="ECO:0000313" key="4">
    <source>
        <dbReference type="EMBL" id="RLL45002.1"/>
    </source>
</evidence>
<dbReference type="PANTHER" id="PTHR41259">
    <property type="entry name" value="DOUBLE-STRAND BREAK REPAIR RAD50 ATPASE, PUTATIVE-RELATED"/>
    <property type="match status" value="1"/>
</dbReference>
<feature type="coiled-coil region" evidence="1">
    <location>
        <begin position="682"/>
        <end position="716"/>
    </location>
</feature>
<keyword evidence="2" id="KW-0812">Transmembrane</keyword>
<keyword evidence="5" id="KW-1185">Reference proteome</keyword>
<dbReference type="AlphaFoldDB" id="A0A498DMM1"/>
<dbReference type="PANTHER" id="PTHR41259:SF1">
    <property type="entry name" value="DOUBLE-STRAND BREAK REPAIR RAD50 ATPASE, PUTATIVE-RELATED"/>
    <property type="match status" value="1"/>
</dbReference>
<name>A0A498DMM1_9BACI</name>
<feature type="domain" description="YhaN AAA" evidence="3">
    <location>
        <begin position="8"/>
        <end position="209"/>
    </location>
</feature>
<dbReference type="InterPro" id="IPR038734">
    <property type="entry name" value="YhaN_AAA"/>
</dbReference>
<feature type="transmembrane region" description="Helical" evidence="2">
    <location>
        <begin position="475"/>
        <end position="493"/>
    </location>
</feature>
<feature type="coiled-coil region" evidence="1">
    <location>
        <begin position="625"/>
        <end position="652"/>
    </location>
</feature>